<evidence type="ECO:0000313" key="2">
    <source>
        <dbReference type="Proteomes" id="UP000244904"/>
    </source>
</evidence>
<dbReference type="Proteomes" id="UP000244904">
    <property type="component" value="Unassembled WGS sequence"/>
</dbReference>
<name>A0A2R8ANT8_9RHOB</name>
<proteinExistence type="predicted"/>
<evidence type="ECO:0000313" key="1">
    <source>
        <dbReference type="EMBL" id="SPF77539.1"/>
    </source>
</evidence>
<dbReference type="OrthoDB" id="7625707at2"/>
<keyword evidence="2" id="KW-1185">Reference proteome</keyword>
<protein>
    <recommendedName>
        <fullName evidence="3">DUF2125 domain-containing protein</fullName>
    </recommendedName>
</protein>
<dbReference type="Pfam" id="PF09898">
    <property type="entry name" value="DUF2125"/>
    <property type="match status" value="1"/>
</dbReference>
<accession>A0A2R8ANT8</accession>
<dbReference type="RefSeq" id="WP_108884249.1">
    <property type="nucleotide sequence ID" value="NZ_OMOJ01000001.1"/>
</dbReference>
<reference evidence="2" key="1">
    <citation type="submission" date="2018-03" db="EMBL/GenBank/DDBJ databases">
        <authorList>
            <person name="Rodrigo-Torres L."/>
            <person name="Arahal R. D."/>
            <person name="Lucena T."/>
        </authorList>
    </citation>
    <scope>NUCLEOTIDE SEQUENCE [LARGE SCALE GENOMIC DNA]</scope>
    <source>
        <strain evidence="2">CECT 8871</strain>
    </source>
</reference>
<dbReference type="InterPro" id="IPR018666">
    <property type="entry name" value="DUF2125"/>
</dbReference>
<gene>
    <name evidence="1" type="ORF">PRI8871_00122</name>
</gene>
<organism evidence="1 2">
    <name type="scientific">Pseudoprimorskyibacter insulae</name>
    <dbReference type="NCBI Taxonomy" id="1695997"/>
    <lineage>
        <taxon>Bacteria</taxon>
        <taxon>Pseudomonadati</taxon>
        <taxon>Pseudomonadota</taxon>
        <taxon>Alphaproteobacteria</taxon>
        <taxon>Rhodobacterales</taxon>
        <taxon>Paracoccaceae</taxon>
        <taxon>Pseudoprimorskyibacter</taxon>
    </lineage>
</organism>
<dbReference type="AlphaFoldDB" id="A0A2R8ANT8"/>
<dbReference type="EMBL" id="OMOJ01000001">
    <property type="protein sequence ID" value="SPF77539.1"/>
    <property type="molecule type" value="Genomic_DNA"/>
</dbReference>
<sequence length="331" mass="35654">MKRLAIMIVAAAFAWSGYWFWSANRLETATETWFSDRQSDGWRAEYGSLNVSGFPNRLDRRMTGLVLQPGAGAVRWTAPFLQTFQLSYQPGHVIVAFPPNQQISAAGRLTEISSDSMRASMRYQPNGMVDRLNLEAEVLNVLSKGQSIALAGVKAATQRLDDAGKSYRVALTAASAATGRLRLGSLTGQDSLHALQLDATVDLDRALNGQDPASLLPAPIAIDLHLFEANMGAMSLKLSGPLTIDAQGRLNGSLSTQIENWRGALDQMRSQKALPEVALETIAAALEVVAQLSGRSDTLDVTLRLDRGNVFFGPVPLGSLAPLALPRLPSN</sequence>
<evidence type="ECO:0008006" key="3">
    <source>
        <dbReference type="Google" id="ProtNLM"/>
    </source>
</evidence>